<name>A0ABP0KJX5_9DINO</name>
<dbReference type="InterPro" id="IPR029044">
    <property type="entry name" value="Nucleotide-diphossugar_trans"/>
</dbReference>
<evidence type="ECO:0000313" key="3">
    <source>
        <dbReference type="Proteomes" id="UP001642464"/>
    </source>
</evidence>
<evidence type="ECO:0000313" key="2">
    <source>
        <dbReference type="EMBL" id="CAK9027133.1"/>
    </source>
</evidence>
<dbReference type="Gene3D" id="3.90.550.10">
    <property type="entry name" value="Spore Coat Polysaccharide Biosynthesis Protein SpsA, Chain A"/>
    <property type="match status" value="1"/>
</dbReference>
<dbReference type="SUPFAM" id="SSF53448">
    <property type="entry name" value="Nucleotide-diphospho-sugar transferases"/>
    <property type="match status" value="1"/>
</dbReference>
<gene>
    <name evidence="2" type="ORF">SCF082_LOCUS17779</name>
</gene>
<comment type="caution">
    <text evidence="2">The sequence shown here is derived from an EMBL/GenBank/DDBJ whole genome shotgun (WGS) entry which is preliminary data.</text>
</comment>
<reference evidence="2 3" key="1">
    <citation type="submission" date="2024-02" db="EMBL/GenBank/DDBJ databases">
        <authorList>
            <person name="Chen Y."/>
            <person name="Shah S."/>
            <person name="Dougan E. K."/>
            <person name="Thang M."/>
            <person name="Chan C."/>
        </authorList>
    </citation>
    <scope>NUCLEOTIDE SEQUENCE [LARGE SCALE GENOMIC DNA]</scope>
</reference>
<dbReference type="EMBL" id="CAXAMM010011825">
    <property type="protein sequence ID" value="CAK9027133.1"/>
    <property type="molecule type" value="Genomic_DNA"/>
</dbReference>
<dbReference type="InterPro" id="IPR001173">
    <property type="entry name" value="Glyco_trans_2-like"/>
</dbReference>
<keyword evidence="3" id="KW-1185">Reference proteome</keyword>
<feature type="domain" description="Glycosyltransferase 2-like" evidence="1">
    <location>
        <begin position="173"/>
        <end position="279"/>
    </location>
</feature>
<proteinExistence type="predicted"/>
<dbReference type="Proteomes" id="UP001642464">
    <property type="component" value="Unassembled WGS sequence"/>
</dbReference>
<organism evidence="2 3">
    <name type="scientific">Durusdinium trenchii</name>
    <dbReference type="NCBI Taxonomy" id="1381693"/>
    <lineage>
        <taxon>Eukaryota</taxon>
        <taxon>Sar</taxon>
        <taxon>Alveolata</taxon>
        <taxon>Dinophyceae</taxon>
        <taxon>Suessiales</taxon>
        <taxon>Symbiodiniaceae</taxon>
        <taxon>Durusdinium</taxon>
    </lineage>
</organism>
<evidence type="ECO:0000259" key="1">
    <source>
        <dbReference type="Pfam" id="PF00535"/>
    </source>
</evidence>
<dbReference type="Pfam" id="PF00535">
    <property type="entry name" value="Glycos_transf_2"/>
    <property type="match status" value="1"/>
</dbReference>
<sequence>MEPLSLLQHKDFLSKRFGPLRLLSHDSEEVFKVFLGNGEHFGFIRTSGQKRSSSSGRRKKLFVILQITQGAQGEQSLGLLSRESFPGLLHWQFHGFEDVWDAYFLQAVREGASWCSQHNLVPQVEVPWNAMLAGKKSEDDLLRFSVGLCTATMNRLWQLKRALPLTLMHAFPYRNRCKVYVVDLGSNDGTLSWLLNHCRYAIEIDLLRVYRAEEAHWHASIGKNTAHMQACEDIVVNVDGDNLIGAGFLQDVCNRFENGAAVAQYEMGGGTCGRIALMTEVFWELGGYDEDAEPMGCQDTDMVLRVKQLQRGPHKKVKDALLSQAILNNQEQKIENCDPAGLKKWSQMNEKNRQTFQERRSQGKLTRNVEKGKIGVPVTRHWYVDGVHHTKSLPAREFKAGRGTVEEC</sequence>
<dbReference type="CDD" id="cd00761">
    <property type="entry name" value="Glyco_tranf_GTA_type"/>
    <property type="match status" value="1"/>
</dbReference>
<protein>
    <recommendedName>
        <fullName evidence="1">Glycosyltransferase 2-like domain-containing protein</fullName>
    </recommendedName>
</protein>
<accession>A0ABP0KJX5</accession>